<feature type="binding site" evidence="5">
    <location>
        <position position="260"/>
    </location>
    <ligand>
        <name>a divalent metal cation</name>
        <dbReference type="ChEBI" id="CHEBI:60240"/>
        <label>1</label>
    </ligand>
</feature>
<feature type="binding site" evidence="5">
    <location>
        <position position="139"/>
    </location>
    <ligand>
        <name>a divalent metal cation</name>
        <dbReference type="ChEBI" id="CHEBI:60240"/>
        <label>1</label>
    </ligand>
</feature>
<evidence type="ECO:0000256" key="2">
    <source>
        <dbReference type="ARBA" id="ARBA00011643"/>
    </source>
</evidence>
<dbReference type="RefSeq" id="WP_103263106.1">
    <property type="nucleotide sequence ID" value="NZ_PPEL01000061.1"/>
</dbReference>
<evidence type="ECO:0000313" key="8">
    <source>
        <dbReference type="Proteomes" id="UP000236488"/>
    </source>
</evidence>
<keyword evidence="8" id="KW-1185">Reference proteome</keyword>
<feature type="binding site" evidence="5">
    <location>
        <position position="97"/>
    </location>
    <ligand>
        <name>a divalent metal cation</name>
        <dbReference type="ChEBI" id="CHEBI:60240"/>
        <label>1</label>
    </ligand>
</feature>
<dbReference type="Pfam" id="PF01784">
    <property type="entry name" value="DUF34_NIF3"/>
    <property type="match status" value="1"/>
</dbReference>
<dbReference type="InterPro" id="IPR036069">
    <property type="entry name" value="DUF34/NIF3_sf"/>
</dbReference>
<dbReference type="AlphaFoldDB" id="A0A2K2U3X1"/>
<evidence type="ECO:0000256" key="4">
    <source>
        <dbReference type="ARBA" id="ARBA00022723"/>
    </source>
</evidence>
<dbReference type="FunFam" id="3.40.1390.30:FF:000001">
    <property type="entry name" value="GTP cyclohydrolase 1 type 2"/>
    <property type="match status" value="1"/>
</dbReference>
<protein>
    <recommendedName>
        <fullName evidence="3">GTP cyclohydrolase 1 type 2 homolog</fullName>
    </recommendedName>
</protein>
<evidence type="ECO:0000256" key="3">
    <source>
        <dbReference type="ARBA" id="ARBA00022112"/>
    </source>
</evidence>
<gene>
    <name evidence="7" type="ORF">C2L80_09570</name>
</gene>
<reference evidence="7 8" key="1">
    <citation type="journal article" date="2018" name="Int. J. Syst. Evol. Microbiol.">
        <title>Rubneribacter badeniensis gen. nov., sp. nov. and Enteroscipio rubneri gen. nov., sp. nov., new members of the Eggerthellaceae isolated from human faeces.</title>
        <authorList>
            <person name="Danylec N."/>
            <person name="Gobl A."/>
            <person name="Stoll D.A."/>
            <person name="Hetzer B."/>
            <person name="Kulling S.E."/>
            <person name="Huch M."/>
        </authorList>
    </citation>
    <scope>NUCLEOTIDE SEQUENCE [LARGE SCALE GENOMIC DNA]</scope>
    <source>
        <strain evidence="7 8">ResAG-85</strain>
    </source>
</reference>
<sequence length="302" mass="31025">MVGAKKSQKKVAASEKGLATRSSGTLSKPMPSLTVGALERALLAEFPAADAEAWDRTGLTVGDPARLVTGVAVALDPTVEAIEAAAEAGANVLVTHHPAFLAPPDSFAPATSPAVSAGAGVWKAVERGVALMAFHTALDVSARAQRVLPGMLGLSFERVLEPLPGAPDKGYGQLCAVVDDGWLSLGQLAARCTSVFARPPRVWGDFDRALDRVVTCTGSAGGLGRACLGARADCLVCGEVKYHDALDLSQAGLAIVDLGHDTSELPLAGVLASAVEAVGVPGERVSVIAQQDNWSHPETVRI</sequence>
<evidence type="ECO:0000256" key="6">
    <source>
        <dbReference type="SAM" id="MobiDB-lite"/>
    </source>
</evidence>
<dbReference type="Proteomes" id="UP000236488">
    <property type="component" value="Unassembled WGS sequence"/>
</dbReference>
<evidence type="ECO:0000313" key="7">
    <source>
        <dbReference type="EMBL" id="PNV64880.1"/>
    </source>
</evidence>
<dbReference type="PANTHER" id="PTHR13799">
    <property type="entry name" value="NGG1 INTERACTING FACTOR 3"/>
    <property type="match status" value="1"/>
</dbReference>
<comment type="caution">
    <text evidence="7">The sequence shown here is derived from an EMBL/GenBank/DDBJ whole genome shotgun (WGS) entry which is preliminary data.</text>
</comment>
<proteinExistence type="inferred from homology"/>
<comment type="similarity">
    <text evidence="1">Belongs to the GTP cyclohydrolase I type 2/NIF3 family.</text>
</comment>
<evidence type="ECO:0000256" key="5">
    <source>
        <dbReference type="PIRSR" id="PIRSR602678-1"/>
    </source>
</evidence>
<dbReference type="PANTHER" id="PTHR13799:SF14">
    <property type="entry name" value="GTP CYCLOHYDROLASE 1 TYPE 2 HOMOLOG"/>
    <property type="match status" value="1"/>
</dbReference>
<dbReference type="GO" id="GO:0046872">
    <property type="term" value="F:metal ion binding"/>
    <property type="evidence" value="ECO:0007669"/>
    <property type="project" value="UniProtKB-KW"/>
</dbReference>
<dbReference type="InterPro" id="IPR002678">
    <property type="entry name" value="DUF34/NIF3"/>
</dbReference>
<accession>A0A2K2U3X1</accession>
<dbReference type="EMBL" id="PPEL01000061">
    <property type="protein sequence ID" value="PNV64880.1"/>
    <property type="molecule type" value="Genomic_DNA"/>
</dbReference>
<name>A0A2K2U3X1_9ACTN</name>
<dbReference type="SUPFAM" id="SSF102705">
    <property type="entry name" value="NIF3 (NGG1p interacting factor 3)-like"/>
    <property type="match status" value="1"/>
</dbReference>
<comment type="subunit">
    <text evidence="2">Homohexamer.</text>
</comment>
<feature type="region of interest" description="Disordered" evidence="6">
    <location>
        <begin position="1"/>
        <end position="30"/>
    </location>
</feature>
<dbReference type="Gene3D" id="3.40.1390.30">
    <property type="entry name" value="NIF3 (NGG1p interacting factor 3)-like"/>
    <property type="match status" value="2"/>
</dbReference>
<feature type="binding site" evidence="5">
    <location>
        <position position="264"/>
    </location>
    <ligand>
        <name>a divalent metal cation</name>
        <dbReference type="ChEBI" id="CHEBI:60240"/>
        <label>1</label>
    </ligand>
</feature>
<keyword evidence="4 5" id="KW-0479">Metal-binding</keyword>
<organism evidence="7 8">
    <name type="scientific">Rubneribacter badeniensis</name>
    <dbReference type="NCBI Taxonomy" id="2070688"/>
    <lineage>
        <taxon>Bacteria</taxon>
        <taxon>Bacillati</taxon>
        <taxon>Actinomycetota</taxon>
        <taxon>Coriobacteriia</taxon>
        <taxon>Eggerthellales</taxon>
        <taxon>Eggerthellaceae</taxon>
        <taxon>Rubneribacter</taxon>
    </lineage>
</organism>
<feature type="binding site" evidence="5">
    <location>
        <position position="96"/>
    </location>
    <ligand>
        <name>a divalent metal cation</name>
        <dbReference type="ChEBI" id="CHEBI:60240"/>
        <label>1</label>
    </ligand>
</feature>
<dbReference type="GO" id="GO:0005737">
    <property type="term" value="C:cytoplasm"/>
    <property type="evidence" value="ECO:0007669"/>
    <property type="project" value="TreeGrafter"/>
</dbReference>
<evidence type="ECO:0000256" key="1">
    <source>
        <dbReference type="ARBA" id="ARBA00006964"/>
    </source>
</evidence>